<dbReference type="GO" id="GO:0008253">
    <property type="term" value="F:5'-nucleotidase activity"/>
    <property type="evidence" value="ECO:0007669"/>
    <property type="project" value="InterPro"/>
</dbReference>
<dbReference type="InterPro" id="IPR052419">
    <property type="entry name" value="5_3-deoxyribonucleotidase-like"/>
</dbReference>
<dbReference type="GO" id="GO:0009264">
    <property type="term" value="P:deoxyribonucleotide catabolic process"/>
    <property type="evidence" value="ECO:0007669"/>
    <property type="project" value="InterPro"/>
</dbReference>
<feature type="chain" id="PRO_5032803240" description="5'-nucleotidase" evidence="3">
    <location>
        <begin position="21"/>
        <end position="295"/>
    </location>
</feature>
<dbReference type="Gene3D" id="3.40.50.1000">
    <property type="entry name" value="HAD superfamily/HAD-like"/>
    <property type="match status" value="1"/>
</dbReference>
<dbReference type="SUPFAM" id="SSF56784">
    <property type="entry name" value="HAD-like"/>
    <property type="match status" value="1"/>
</dbReference>
<keyword evidence="3" id="KW-0732">Signal</keyword>
<feature type="active site" description="Nucleophile" evidence="1">
    <location>
        <position position="82"/>
    </location>
</feature>
<dbReference type="AlphaFoldDB" id="A0A830HXQ7"/>
<dbReference type="Proteomes" id="UP000660262">
    <property type="component" value="Unassembled WGS sequence"/>
</dbReference>
<accession>A0A830HXQ7</accession>
<gene>
    <name evidence="4" type="ORF">PPROV_001025100</name>
</gene>
<evidence type="ECO:0008006" key="6">
    <source>
        <dbReference type="Google" id="ProtNLM"/>
    </source>
</evidence>
<proteinExistence type="predicted"/>
<sequence>MQQLILLECLVASLFHPVIFFLSSSSSLSSSSPSSAAAAATPTSSKSAENNFVTNTPALTGPPAWALYNDASSSKNLRVAVDVDEVLARFLHGLNMYVKDTHSMHYSEENYFEYNFARVWQCDQETSAQIVHAFFESEEHFRSGLEVLPGAKSALKSLKEKMGCSLCVVTSRQNVIRELTEAWITHEFGDTFDDVLFGNHWTLDPNEPSKTKAQLCEEVNADVLVDDNVGYAQEVAGAGYQVVLFGDYAWNDTNDLHPNVTRAACWEEAELVLTNFALVKRMGDDARGEVQLPPL</sequence>
<organism evidence="4 5">
    <name type="scientific">Pycnococcus provasolii</name>
    <dbReference type="NCBI Taxonomy" id="41880"/>
    <lineage>
        <taxon>Eukaryota</taxon>
        <taxon>Viridiplantae</taxon>
        <taxon>Chlorophyta</taxon>
        <taxon>Pseudoscourfieldiophyceae</taxon>
        <taxon>Pseudoscourfieldiales</taxon>
        <taxon>Pycnococcaceae</taxon>
        <taxon>Pycnococcus</taxon>
    </lineage>
</organism>
<dbReference type="InterPro" id="IPR023214">
    <property type="entry name" value="HAD_sf"/>
</dbReference>
<evidence type="ECO:0000313" key="5">
    <source>
        <dbReference type="Proteomes" id="UP000660262"/>
    </source>
</evidence>
<evidence type="ECO:0000313" key="4">
    <source>
        <dbReference type="EMBL" id="GHP11523.1"/>
    </source>
</evidence>
<dbReference type="OrthoDB" id="10248475at2759"/>
<evidence type="ECO:0000256" key="2">
    <source>
        <dbReference type="SAM" id="MobiDB-lite"/>
    </source>
</evidence>
<dbReference type="InterPro" id="IPR010708">
    <property type="entry name" value="5'(3')-deoxyribonucleotidase"/>
</dbReference>
<evidence type="ECO:0000256" key="1">
    <source>
        <dbReference type="PIRSR" id="PIRSR610708-1"/>
    </source>
</evidence>
<comment type="caution">
    <text evidence="4">The sequence shown here is derived from an EMBL/GenBank/DDBJ whole genome shotgun (WGS) entry which is preliminary data.</text>
</comment>
<evidence type="ECO:0000256" key="3">
    <source>
        <dbReference type="SAM" id="SignalP"/>
    </source>
</evidence>
<reference evidence="4" key="1">
    <citation type="submission" date="2020-10" db="EMBL/GenBank/DDBJ databases">
        <title>Unveiling of a novel bifunctional photoreceptor, Dualchrome1, isolated from a cosmopolitan green alga.</title>
        <authorList>
            <person name="Suzuki S."/>
            <person name="Kawachi M."/>
        </authorList>
    </citation>
    <scope>NUCLEOTIDE SEQUENCE</scope>
    <source>
        <strain evidence="4">NIES 2893</strain>
    </source>
</reference>
<feature type="region of interest" description="Disordered" evidence="2">
    <location>
        <begin position="26"/>
        <end position="53"/>
    </location>
</feature>
<keyword evidence="5" id="KW-1185">Reference proteome</keyword>
<dbReference type="InterPro" id="IPR036412">
    <property type="entry name" value="HAD-like_sf"/>
</dbReference>
<dbReference type="Pfam" id="PF06941">
    <property type="entry name" value="NT5C"/>
    <property type="match status" value="1"/>
</dbReference>
<dbReference type="PANTHER" id="PTHR35134">
    <property type="entry name" value="NUCLEOTIDASE YQFW-RELATED"/>
    <property type="match status" value="1"/>
</dbReference>
<dbReference type="EMBL" id="BNJQ01000035">
    <property type="protein sequence ID" value="GHP11523.1"/>
    <property type="molecule type" value="Genomic_DNA"/>
</dbReference>
<feature type="compositionally biased region" description="Low complexity" evidence="2">
    <location>
        <begin position="26"/>
        <end position="48"/>
    </location>
</feature>
<name>A0A830HXQ7_9CHLO</name>
<feature type="signal peptide" evidence="3">
    <location>
        <begin position="1"/>
        <end position="20"/>
    </location>
</feature>
<feature type="active site" description="Proton donor" evidence="1">
    <location>
        <position position="84"/>
    </location>
</feature>
<protein>
    <recommendedName>
        <fullName evidence="6">5'-nucleotidase</fullName>
    </recommendedName>
</protein>
<dbReference type="PANTHER" id="PTHR35134:SF2">
    <property type="entry name" value="NUCLEOTIDASE YQFW-RELATED"/>
    <property type="match status" value="1"/>
</dbReference>